<evidence type="ECO:0000313" key="2">
    <source>
        <dbReference type="Proteomes" id="UP000789366"/>
    </source>
</evidence>
<comment type="caution">
    <text evidence="1">The sequence shown here is derived from an EMBL/GenBank/DDBJ whole genome shotgun (WGS) entry which is preliminary data.</text>
</comment>
<evidence type="ECO:0000313" key="1">
    <source>
        <dbReference type="EMBL" id="CAG8454842.1"/>
    </source>
</evidence>
<gene>
    <name evidence="1" type="ORF">SPELUC_LOCUS989</name>
</gene>
<protein>
    <submittedName>
        <fullName evidence="1">14594_t:CDS:1</fullName>
    </submittedName>
</protein>
<accession>A0ACA9K636</accession>
<keyword evidence="2" id="KW-1185">Reference proteome</keyword>
<organism evidence="1 2">
    <name type="scientific">Cetraspora pellucida</name>
    <dbReference type="NCBI Taxonomy" id="1433469"/>
    <lineage>
        <taxon>Eukaryota</taxon>
        <taxon>Fungi</taxon>
        <taxon>Fungi incertae sedis</taxon>
        <taxon>Mucoromycota</taxon>
        <taxon>Glomeromycotina</taxon>
        <taxon>Glomeromycetes</taxon>
        <taxon>Diversisporales</taxon>
        <taxon>Gigasporaceae</taxon>
        <taxon>Cetraspora</taxon>
    </lineage>
</organism>
<reference evidence="1" key="1">
    <citation type="submission" date="2021-06" db="EMBL/GenBank/DDBJ databases">
        <authorList>
            <person name="Kallberg Y."/>
            <person name="Tangrot J."/>
            <person name="Rosling A."/>
        </authorList>
    </citation>
    <scope>NUCLEOTIDE SEQUENCE</scope>
    <source>
        <strain evidence="1">28 12/20/2015</strain>
    </source>
</reference>
<dbReference type="EMBL" id="CAJVPW010000459">
    <property type="protein sequence ID" value="CAG8454842.1"/>
    <property type="molecule type" value="Genomic_DNA"/>
</dbReference>
<name>A0ACA9K636_9GLOM</name>
<sequence>MSEENVLEEIIQIPLLQDDGVRGVKINIKEDIFPHNGEEITHIVCSPNVKYVATWSKDDRSICGWPVIEGQHQLNFDYSLTGQDLKSLPIRITTSDLKNVPTHVINYVDDFEAWYSLIDSIKQLFVFFKPTEEYKDTFYFDELYGIVDLKTKLLQRFNVQGLSRLSTYEAIRFLENGNLVIVKGDPIYRVYIFSFIASNGEHQWKCINVISLQNFHKCFILPKGKILFLTEIPFVITQWDLESLKFEAQYVLDLHMFKDKDYIDLQLNFDNTLLAVFNRKQDAVNIYSTSSSIMLSKHVFKDINTYGIIGVNFISSMKQERILVKFYKISYIMVPHSCDNPIDAKKLFQLSLEDELNSQDTSEKFLYPNVIISDFIVGVWDHRLWIKPLIHETTEWTDYLRKELSDYNRIQVQFCAKEIELMMKDTLTKAKSYLDNNEIRVIKKKSYYNGYLYTWIVEEADEKTFLTAWMYDHKALAWSKVGNKIQTFLSEIKLLTSEDIVAISPKGIFVWMAVKDHGIRLLYYWGSIKIAKPNANHYELIISQIEFLDDKLMFSKNSLPPPSYSQLISHPSEYCYMDTSTKSWFSLEDLLEYYMNNMFFLSLYGMILIRKLIRKKKFDKVVRVFDYSLEQALLSIKDGNIYTFTELIDNISALLVELEFFDENFGFSDRFLSKTSLLLPDQFEEVFLISQVEKPIEIQAKETAIKIDKYEEKLNKILDALEKLNLNQTRKQALLGVQSIKPENNARWNNEI</sequence>
<dbReference type="Proteomes" id="UP000789366">
    <property type="component" value="Unassembled WGS sequence"/>
</dbReference>
<proteinExistence type="predicted"/>